<name>A0A368E0A7_9PROT</name>
<evidence type="ECO:0000256" key="10">
    <source>
        <dbReference type="PROSITE-ProRule" id="PRU01360"/>
    </source>
</evidence>
<evidence type="ECO:0000256" key="7">
    <source>
        <dbReference type="ARBA" id="ARBA00023077"/>
    </source>
</evidence>
<dbReference type="AlphaFoldDB" id="A0A368E0A7"/>
<reference evidence="14 15" key="1">
    <citation type="journal article" date="2018" name="Microbiome">
        <title>Fine metagenomic profile of the Mediterranean stratified and mixed water columns revealed by assembly and recruitment.</title>
        <authorList>
            <person name="Haro-Moreno J.M."/>
            <person name="Lopez-Perez M."/>
            <person name="De La Torre J.R."/>
            <person name="Picazo A."/>
            <person name="Camacho A."/>
            <person name="Rodriguez-Valera F."/>
        </authorList>
    </citation>
    <scope>NUCLEOTIDE SEQUENCE [LARGE SCALE GENOMIC DNA]</scope>
    <source>
        <strain evidence="14">MED-G55</strain>
    </source>
</reference>
<gene>
    <name evidence="14" type="ORF">DBW69_02890</name>
</gene>
<dbReference type="Pfam" id="PF00593">
    <property type="entry name" value="TonB_dep_Rec_b-barrel"/>
    <property type="match status" value="1"/>
</dbReference>
<keyword evidence="4 10" id="KW-0812">Transmembrane</keyword>
<evidence type="ECO:0000256" key="3">
    <source>
        <dbReference type="ARBA" id="ARBA00022452"/>
    </source>
</evidence>
<protein>
    <submittedName>
        <fullName evidence="14">TonB-dependent receptor</fullName>
    </submittedName>
</protein>
<dbReference type="InterPro" id="IPR037066">
    <property type="entry name" value="Plug_dom_sf"/>
</dbReference>
<comment type="similarity">
    <text evidence="10 11">Belongs to the TonB-dependent receptor family.</text>
</comment>
<feature type="domain" description="TonB-dependent receptor-like beta-barrel" evidence="12">
    <location>
        <begin position="387"/>
        <end position="616"/>
    </location>
</feature>
<keyword evidence="14" id="KW-0675">Receptor</keyword>
<evidence type="ECO:0000256" key="1">
    <source>
        <dbReference type="ARBA" id="ARBA00004571"/>
    </source>
</evidence>
<dbReference type="GO" id="GO:0015889">
    <property type="term" value="P:cobalamin transport"/>
    <property type="evidence" value="ECO:0007669"/>
    <property type="project" value="TreeGrafter"/>
</dbReference>
<dbReference type="InterPro" id="IPR039426">
    <property type="entry name" value="TonB-dep_rcpt-like"/>
</dbReference>
<keyword evidence="3 10" id="KW-1134">Transmembrane beta strand</keyword>
<dbReference type="EMBL" id="QOQF01000007">
    <property type="protein sequence ID" value="RCL77530.1"/>
    <property type="molecule type" value="Genomic_DNA"/>
</dbReference>
<keyword evidence="8 10" id="KW-0472">Membrane</keyword>
<dbReference type="Gene3D" id="2.170.130.10">
    <property type="entry name" value="TonB-dependent receptor, plug domain"/>
    <property type="match status" value="1"/>
</dbReference>
<dbReference type="Pfam" id="PF07715">
    <property type="entry name" value="Plug"/>
    <property type="match status" value="1"/>
</dbReference>
<evidence type="ECO:0000256" key="9">
    <source>
        <dbReference type="ARBA" id="ARBA00023237"/>
    </source>
</evidence>
<keyword evidence="5" id="KW-0732">Signal</keyword>
<evidence type="ECO:0000259" key="13">
    <source>
        <dbReference type="Pfam" id="PF07715"/>
    </source>
</evidence>
<sequence>MHCGGRYFRYRRRTIAPEFSGKFCMEINMLNLRSYLFLICFLPSLFVLLLSHEAHADAVDEIVVSATGIPTNVDQIGASISVLDEEDFLNYQERHLQNVLQRVSGVSSYSSGGPGTSSNVFLRGLTGKYSVVQLDGIQLNSPVSQQAEWAHITTLGIERIEVLRGSHGVLYGSEAVGGVVSMFSAYGGPTRQTLSLEAGSYDSYSASGFAAGSLSNLDYGVALNFSESDGFSSADEDDGNTEDDGYEYMSAVGRFGLALSDNVDLNLSVRYVDSDVNHDDYVPVDSNDTTAFESFNAKLGIAYQGDNMRHEVSVVTSKDENISVSAFSTLSTEGTREMFVYQGHYALNEMNQFLFGLEMETEEYDDGSETYEAENQSAHILWQTMPMSDLFLTFAARIDDQEEFGKHETGRVTVMKELTSALKLRATYGTGFRSPSLYEQFGKSIFCQDGLCGNVNLEPEESVSEDIGIIYDNGDGVFLSASIFKITLDNLIGYSNGKYVQQSGKSTYEGVEMTADWALGDRVNVAANYTYQDPKLSNGSREIRRPRHTLNMTVTASLSEKLTTNLSVLSVRDVIDTDFNDFPSVQVDLEDYNLVNFGAHYQINAYSKIQGKISNLLDDDYQTAYGFGSSDRSFNVGLRFDF</sequence>
<feature type="domain" description="TonB-dependent receptor plug" evidence="13">
    <location>
        <begin position="75"/>
        <end position="179"/>
    </location>
</feature>
<keyword evidence="6" id="KW-0406">Ion transport</keyword>
<dbReference type="GO" id="GO:0006811">
    <property type="term" value="P:monoatomic ion transport"/>
    <property type="evidence" value="ECO:0007669"/>
    <property type="project" value="UniProtKB-KW"/>
</dbReference>
<dbReference type="PROSITE" id="PS52016">
    <property type="entry name" value="TONB_DEPENDENT_REC_3"/>
    <property type="match status" value="1"/>
</dbReference>
<dbReference type="PANTHER" id="PTHR30069">
    <property type="entry name" value="TONB-DEPENDENT OUTER MEMBRANE RECEPTOR"/>
    <property type="match status" value="1"/>
</dbReference>
<dbReference type="InterPro" id="IPR036942">
    <property type="entry name" value="Beta-barrel_TonB_sf"/>
</dbReference>
<keyword evidence="7 11" id="KW-0798">TonB box</keyword>
<dbReference type="PANTHER" id="PTHR30069:SF53">
    <property type="entry name" value="COLICIN I RECEPTOR-RELATED"/>
    <property type="match status" value="1"/>
</dbReference>
<evidence type="ECO:0000313" key="14">
    <source>
        <dbReference type="EMBL" id="RCL77530.1"/>
    </source>
</evidence>
<comment type="subcellular location">
    <subcellularLocation>
        <location evidence="1 10">Cell outer membrane</location>
        <topology evidence="1 10">Multi-pass membrane protein</topology>
    </subcellularLocation>
</comment>
<comment type="caution">
    <text evidence="14">The sequence shown here is derived from an EMBL/GenBank/DDBJ whole genome shotgun (WGS) entry which is preliminary data.</text>
</comment>
<evidence type="ECO:0000256" key="6">
    <source>
        <dbReference type="ARBA" id="ARBA00023065"/>
    </source>
</evidence>
<accession>A0A368E0A7</accession>
<dbReference type="GO" id="GO:0009279">
    <property type="term" value="C:cell outer membrane"/>
    <property type="evidence" value="ECO:0007669"/>
    <property type="project" value="UniProtKB-SubCell"/>
</dbReference>
<evidence type="ECO:0000256" key="4">
    <source>
        <dbReference type="ARBA" id="ARBA00022692"/>
    </source>
</evidence>
<dbReference type="Proteomes" id="UP000252132">
    <property type="component" value="Unassembled WGS sequence"/>
</dbReference>
<keyword evidence="9 10" id="KW-0998">Cell outer membrane</keyword>
<dbReference type="InterPro" id="IPR012910">
    <property type="entry name" value="Plug_dom"/>
</dbReference>
<proteinExistence type="inferred from homology"/>
<organism evidence="14 15">
    <name type="scientific">PS1 clade bacterium</name>
    <dbReference type="NCBI Taxonomy" id="2175152"/>
    <lineage>
        <taxon>Bacteria</taxon>
        <taxon>Pseudomonadati</taxon>
        <taxon>Pseudomonadota</taxon>
        <taxon>Alphaproteobacteria</taxon>
        <taxon>PS1 clade</taxon>
    </lineage>
</organism>
<evidence type="ECO:0000256" key="11">
    <source>
        <dbReference type="RuleBase" id="RU003357"/>
    </source>
</evidence>
<evidence type="ECO:0000256" key="2">
    <source>
        <dbReference type="ARBA" id="ARBA00022448"/>
    </source>
</evidence>
<keyword evidence="2 10" id="KW-0813">Transport</keyword>
<evidence type="ECO:0000256" key="5">
    <source>
        <dbReference type="ARBA" id="ARBA00022729"/>
    </source>
</evidence>
<dbReference type="InterPro" id="IPR000531">
    <property type="entry name" value="Beta-barrel_TonB"/>
</dbReference>
<evidence type="ECO:0000256" key="8">
    <source>
        <dbReference type="ARBA" id="ARBA00023136"/>
    </source>
</evidence>
<dbReference type="Gene3D" id="2.40.170.20">
    <property type="entry name" value="TonB-dependent receptor, beta-barrel domain"/>
    <property type="match status" value="1"/>
</dbReference>
<evidence type="ECO:0000259" key="12">
    <source>
        <dbReference type="Pfam" id="PF00593"/>
    </source>
</evidence>
<dbReference type="SUPFAM" id="SSF56935">
    <property type="entry name" value="Porins"/>
    <property type="match status" value="1"/>
</dbReference>
<evidence type="ECO:0000313" key="15">
    <source>
        <dbReference type="Proteomes" id="UP000252132"/>
    </source>
</evidence>